<comment type="caution">
    <text evidence="1">The sequence shown here is derived from an EMBL/GenBank/DDBJ whole genome shotgun (WGS) entry which is preliminary data.</text>
</comment>
<gene>
    <name evidence="1" type="ORF">GN157_08915</name>
</gene>
<dbReference type="OrthoDB" id="758966at2"/>
<organism evidence="1 2">
    <name type="scientific">Flavobacterium rakeshii</name>
    <dbReference type="NCBI Taxonomy" id="1038845"/>
    <lineage>
        <taxon>Bacteria</taxon>
        <taxon>Pseudomonadati</taxon>
        <taxon>Bacteroidota</taxon>
        <taxon>Flavobacteriia</taxon>
        <taxon>Flavobacteriales</taxon>
        <taxon>Flavobacteriaceae</taxon>
        <taxon>Flavobacterium</taxon>
    </lineage>
</organism>
<protein>
    <submittedName>
        <fullName evidence="1">DUF2480 family protein</fullName>
    </submittedName>
</protein>
<dbReference type="Pfam" id="PF10652">
    <property type="entry name" value="DUF2480"/>
    <property type="match status" value="1"/>
</dbReference>
<dbReference type="InterPro" id="IPR018914">
    <property type="entry name" value="DUF2480"/>
</dbReference>
<evidence type="ECO:0000313" key="2">
    <source>
        <dbReference type="Proteomes" id="UP000433945"/>
    </source>
</evidence>
<dbReference type="EMBL" id="WOWP01000026">
    <property type="protein sequence ID" value="MUV03827.1"/>
    <property type="molecule type" value="Genomic_DNA"/>
</dbReference>
<name>A0A6N8HEP1_9FLAO</name>
<evidence type="ECO:0000313" key="1">
    <source>
        <dbReference type="EMBL" id="MUV03827.1"/>
    </source>
</evidence>
<dbReference type="Proteomes" id="UP000433945">
    <property type="component" value="Unassembled WGS sequence"/>
</dbReference>
<dbReference type="RefSeq" id="WP_157483071.1">
    <property type="nucleotide sequence ID" value="NZ_WOWP01000026.1"/>
</dbReference>
<dbReference type="AlphaFoldDB" id="A0A6N8HEP1"/>
<accession>A0A6N8HEP1</accession>
<sequence length="167" mass="19076">MTKNIFINKVEASGIIALDLIDYKPSIIVTEFDIKNLLYMNLIVKEKEFRALLSQMDLTHYQGKAIAFICSVDAIIPQWVYMSLAEKFDGVATYIDFKDKESIIVDLWKENLSKTDLSSYNNQKVVVRAREEVPPALYMAAASLLKPIVKTLMYGEIGMPKVIYKQQ</sequence>
<reference evidence="1 2" key="1">
    <citation type="submission" date="2019-12" db="EMBL/GenBank/DDBJ databases">
        <authorList>
            <person name="Sun J.-Q."/>
        </authorList>
    </citation>
    <scope>NUCLEOTIDE SEQUENCE [LARGE SCALE GENOMIC DNA]</scope>
    <source>
        <strain evidence="1 2">JCM 17928</strain>
    </source>
</reference>
<proteinExistence type="predicted"/>
<keyword evidence="2" id="KW-1185">Reference proteome</keyword>